<comment type="caution">
    <text evidence="2">The sequence shown here is derived from an EMBL/GenBank/DDBJ whole genome shotgun (WGS) entry which is preliminary data.</text>
</comment>
<organism evidence="2 3">
    <name type="scientific">Limosilactobacillus coleohominis</name>
    <dbReference type="NCBI Taxonomy" id="181675"/>
    <lineage>
        <taxon>Bacteria</taxon>
        <taxon>Bacillati</taxon>
        <taxon>Bacillota</taxon>
        <taxon>Bacilli</taxon>
        <taxon>Lactobacillales</taxon>
        <taxon>Lactobacillaceae</taxon>
        <taxon>Limosilactobacillus</taxon>
    </lineage>
</organism>
<reference evidence="2 3" key="1">
    <citation type="journal article" date="2021" name="Sci. Rep.">
        <title>The distribution of antibiotic resistance genes in chicken gut microbiota commensals.</title>
        <authorList>
            <person name="Juricova H."/>
            <person name="Matiasovicova J."/>
            <person name="Kubasova T."/>
            <person name="Cejkova D."/>
            <person name="Rychlik I."/>
        </authorList>
    </citation>
    <scope>NUCLEOTIDE SEQUENCE [LARGE SCALE GENOMIC DNA]</scope>
    <source>
        <strain evidence="2 3">An574</strain>
    </source>
</reference>
<keyword evidence="3" id="KW-1185">Reference proteome</keyword>
<dbReference type="RefSeq" id="WP_204785171.1">
    <property type="nucleotide sequence ID" value="NZ_JACJKU010000043.1"/>
</dbReference>
<evidence type="ECO:0000313" key="2">
    <source>
        <dbReference type="EMBL" id="MBM6940871.1"/>
    </source>
</evidence>
<evidence type="ECO:0000256" key="1">
    <source>
        <dbReference type="SAM" id="MobiDB-lite"/>
    </source>
</evidence>
<sequence>MSNIKLNDYLNKQLQNQKFQKEFEQETIQLERSFAHDVSEKHCPVASTESQEVKWPHGSGRYGI</sequence>
<accession>A0ABS2H040</accession>
<protein>
    <submittedName>
        <fullName evidence="2">Uncharacterized protein</fullName>
    </submittedName>
</protein>
<evidence type="ECO:0000313" key="3">
    <source>
        <dbReference type="Proteomes" id="UP000785625"/>
    </source>
</evidence>
<gene>
    <name evidence="2" type="ORF">H5975_05155</name>
</gene>
<proteinExistence type="predicted"/>
<dbReference type="EMBL" id="JACJKU010000043">
    <property type="protein sequence ID" value="MBM6940871.1"/>
    <property type="molecule type" value="Genomic_DNA"/>
</dbReference>
<dbReference type="Proteomes" id="UP000785625">
    <property type="component" value="Unassembled WGS sequence"/>
</dbReference>
<name>A0ABS2H040_9LACO</name>
<feature type="region of interest" description="Disordered" evidence="1">
    <location>
        <begin position="45"/>
        <end position="64"/>
    </location>
</feature>